<proteinExistence type="predicted"/>
<accession>A0A8J5I5Z4</accession>
<organism evidence="1 2">
    <name type="scientific">Zingiber officinale</name>
    <name type="common">Ginger</name>
    <name type="synonym">Amomum zingiber</name>
    <dbReference type="NCBI Taxonomy" id="94328"/>
    <lineage>
        <taxon>Eukaryota</taxon>
        <taxon>Viridiplantae</taxon>
        <taxon>Streptophyta</taxon>
        <taxon>Embryophyta</taxon>
        <taxon>Tracheophyta</taxon>
        <taxon>Spermatophyta</taxon>
        <taxon>Magnoliopsida</taxon>
        <taxon>Liliopsida</taxon>
        <taxon>Zingiberales</taxon>
        <taxon>Zingiberaceae</taxon>
        <taxon>Zingiber</taxon>
    </lineage>
</organism>
<reference evidence="1 2" key="1">
    <citation type="submission" date="2020-08" db="EMBL/GenBank/DDBJ databases">
        <title>Plant Genome Project.</title>
        <authorList>
            <person name="Zhang R.-G."/>
        </authorList>
    </citation>
    <scope>NUCLEOTIDE SEQUENCE [LARGE SCALE GENOMIC DNA]</scope>
    <source>
        <tissue evidence="1">Rhizome</tissue>
    </source>
</reference>
<gene>
    <name evidence="1" type="ORF">ZIOFF_011493</name>
</gene>
<comment type="caution">
    <text evidence="1">The sequence shown here is derived from an EMBL/GenBank/DDBJ whole genome shotgun (WGS) entry which is preliminary data.</text>
</comment>
<evidence type="ECO:0000313" key="2">
    <source>
        <dbReference type="Proteomes" id="UP000734854"/>
    </source>
</evidence>
<keyword evidence="2" id="KW-1185">Reference proteome</keyword>
<sequence>MENLISLDLLPRPTNMQKTGSLMAQQTVTATAVVLKKHAVTCLMALPSSKKCKKVMISYGASGYLKKLSCNLKETAQEIGKREVEEILVTCTSYALL</sequence>
<protein>
    <submittedName>
        <fullName evidence="1">Uncharacterized protein</fullName>
    </submittedName>
</protein>
<evidence type="ECO:0000313" key="1">
    <source>
        <dbReference type="EMBL" id="KAG6529296.1"/>
    </source>
</evidence>
<dbReference type="EMBL" id="JACMSC010000003">
    <property type="protein sequence ID" value="KAG6529296.1"/>
    <property type="molecule type" value="Genomic_DNA"/>
</dbReference>
<name>A0A8J5I5Z4_ZINOF</name>
<dbReference type="Proteomes" id="UP000734854">
    <property type="component" value="Unassembled WGS sequence"/>
</dbReference>
<dbReference type="AlphaFoldDB" id="A0A8J5I5Z4"/>